<dbReference type="RefSeq" id="WP_238978236.1">
    <property type="nucleotide sequence ID" value="NZ_JABFUC010000013.1"/>
</dbReference>
<gene>
    <name evidence="2" type="ORF">HOP52_15125</name>
</gene>
<dbReference type="InterPro" id="IPR041916">
    <property type="entry name" value="Anti_sigma_zinc_sf"/>
</dbReference>
<evidence type="ECO:0000259" key="1">
    <source>
        <dbReference type="Pfam" id="PF13490"/>
    </source>
</evidence>
<dbReference type="EMBL" id="JABFUC010000013">
    <property type="protein sequence ID" value="MCG6659090.1"/>
    <property type="molecule type" value="Genomic_DNA"/>
</dbReference>
<dbReference type="Gene3D" id="1.10.10.1320">
    <property type="entry name" value="Anti-sigma factor, zinc-finger domain"/>
    <property type="match status" value="1"/>
</dbReference>
<evidence type="ECO:0000313" key="2">
    <source>
        <dbReference type="EMBL" id="MCG6659090.1"/>
    </source>
</evidence>
<name>A0ABS9PBD7_9GAMM</name>
<sequence>MNDLDRNDTAGNAIEEKLPLYVNGRLDDEERRQVERALAEDPELAREVEFQMALKETLQQSTDEPPVELGLARLQRDIHRETAASQPPSARTRRYWKPLALAACLLLAIQTGFQLTTLSTDSDWALLSGEPTPPGPQLRIAFHDTATAEQIRDSLGSREARIVDGPGALGLYTIQLPAHSDSDTIRRELDELPFVEEVSSP</sequence>
<evidence type="ECO:0000313" key="3">
    <source>
        <dbReference type="Proteomes" id="UP000814385"/>
    </source>
</evidence>
<organism evidence="2 3">
    <name type="scientific">Billgrantia campisalis</name>
    <dbReference type="NCBI Taxonomy" id="74661"/>
    <lineage>
        <taxon>Bacteria</taxon>
        <taxon>Pseudomonadati</taxon>
        <taxon>Pseudomonadota</taxon>
        <taxon>Gammaproteobacteria</taxon>
        <taxon>Oceanospirillales</taxon>
        <taxon>Halomonadaceae</taxon>
        <taxon>Billgrantia</taxon>
    </lineage>
</organism>
<reference evidence="2 3" key="1">
    <citation type="submission" date="2020-05" db="EMBL/GenBank/DDBJ databases">
        <title>Comparative genomic analysis of denitrifying bacteria from Halomonas genus.</title>
        <authorList>
            <person name="Wang L."/>
            <person name="Shao Z."/>
        </authorList>
    </citation>
    <scope>NUCLEOTIDE SEQUENCE [LARGE SCALE GENOMIC DNA]</scope>
    <source>
        <strain evidence="2 3">A4</strain>
    </source>
</reference>
<accession>A0ABS9PBD7</accession>
<protein>
    <recommendedName>
        <fullName evidence="1">Putative zinc-finger domain-containing protein</fullName>
    </recommendedName>
</protein>
<dbReference type="Proteomes" id="UP000814385">
    <property type="component" value="Unassembled WGS sequence"/>
</dbReference>
<dbReference type="PANTHER" id="PTHR30273:SF2">
    <property type="entry name" value="PROTEIN FECR"/>
    <property type="match status" value="1"/>
</dbReference>
<dbReference type="Pfam" id="PF13490">
    <property type="entry name" value="zf-HC2"/>
    <property type="match status" value="1"/>
</dbReference>
<proteinExistence type="predicted"/>
<feature type="domain" description="Putative zinc-finger" evidence="1">
    <location>
        <begin position="13"/>
        <end position="40"/>
    </location>
</feature>
<keyword evidence="3" id="KW-1185">Reference proteome</keyword>
<comment type="caution">
    <text evidence="2">The sequence shown here is derived from an EMBL/GenBank/DDBJ whole genome shotgun (WGS) entry which is preliminary data.</text>
</comment>
<dbReference type="InterPro" id="IPR012373">
    <property type="entry name" value="Ferrdict_sens_TM"/>
</dbReference>
<dbReference type="PANTHER" id="PTHR30273">
    <property type="entry name" value="PERIPLASMIC SIGNAL SENSOR AND SIGMA FACTOR ACTIVATOR FECR-RELATED"/>
    <property type="match status" value="1"/>
</dbReference>
<dbReference type="InterPro" id="IPR027383">
    <property type="entry name" value="Znf_put"/>
</dbReference>